<gene>
    <name evidence="6" type="ORF">CALMAC_LOCUS409</name>
</gene>
<dbReference type="PANTHER" id="PTHR13391:SF0">
    <property type="entry name" value="PROTEIN MISATO HOMOLOG 1"/>
    <property type="match status" value="1"/>
</dbReference>
<comment type="subcellular location">
    <subcellularLocation>
        <location evidence="1">Mitochondrion</location>
    </subcellularLocation>
</comment>
<dbReference type="Pfam" id="PF14881">
    <property type="entry name" value="Tubulin_3"/>
    <property type="match status" value="1"/>
</dbReference>
<feature type="domain" description="DML1/Misato tubulin" evidence="5">
    <location>
        <begin position="137"/>
        <end position="330"/>
    </location>
</feature>
<organism evidence="6 7">
    <name type="scientific">Callosobruchus maculatus</name>
    <name type="common">Southern cowpea weevil</name>
    <name type="synonym">Pulse bruchid</name>
    <dbReference type="NCBI Taxonomy" id="64391"/>
    <lineage>
        <taxon>Eukaryota</taxon>
        <taxon>Metazoa</taxon>
        <taxon>Ecdysozoa</taxon>
        <taxon>Arthropoda</taxon>
        <taxon>Hexapoda</taxon>
        <taxon>Insecta</taxon>
        <taxon>Pterygota</taxon>
        <taxon>Neoptera</taxon>
        <taxon>Endopterygota</taxon>
        <taxon>Coleoptera</taxon>
        <taxon>Polyphaga</taxon>
        <taxon>Cucujiformia</taxon>
        <taxon>Chrysomeloidea</taxon>
        <taxon>Chrysomelidae</taxon>
        <taxon>Bruchinae</taxon>
        <taxon>Bruchini</taxon>
        <taxon>Callosobruchus</taxon>
    </lineage>
</organism>
<dbReference type="Pfam" id="PF10644">
    <property type="entry name" value="Misat_Tub_SegII"/>
    <property type="match status" value="1"/>
</dbReference>
<evidence type="ECO:0000256" key="2">
    <source>
        <dbReference type="ARBA" id="ARBA00008507"/>
    </source>
</evidence>
<dbReference type="GO" id="GO:0007005">
    <property type="term" value="P:mitochondrion organization"/>
    <property type="evidence" value="ECO:0007669"/>
    <property type="project" value="InterPro"/>
</dbReference>
<evidence type="ECO:0008006" key="8">
    <source>
        <dbReference type="Google" id="ProtNLM"/>
    </source>
</evidence>
<proteinExistence type="inferred from homology"/>
<dbReference type="InterPro" id="IPR029209">
    <property type="entry name" value="DML1/Misato_tubulin"/>
</dbReference>
<dbReference type="InterPro" id="IPR049942">
    <property type="entry name" value="DML1/Misato"/>
</dbReference>
<comment type="similarity">
    <text evidence="2">Belongs to the misato family.</text>
</comment>
<keyword evidence="7" id="KW-1185">Reference proteome</keyword>
<dbReference type="PANTHER" id="PTHR13391">
    <property type="entry name" value="MITOCHONDRIAL DISTRIBUTION REGULATOR MISATO"/>
    <property type="match status" value="1"/>
</dbReference>
<evidence type="ECO:0000256" key="3">
    <source>
        <dbReference type="ARBA" id="ARBA00023128"/>
    </source>
</evidence>
<protein>
    <recommendedName>
        <fullName evidence="8">Protein misato</fullName>
    </recommendedName>
</protein>
<evidence type="ECO:0000259" key="5">
    <source>
        <dbReference type="Pfam" id="PF14881"/>
    </source>
</evidence>
<dbReference type="InterPro" id="IPR036525">
    <property type="entry name" value="Tubulin/FtsZ_GTPase_sf"/>
</dbReference>
<dbReference type="Proteomes" id="UP000410492">
    <property type="component" value="Unassembled WGS sequence"/>
</dbReference>
<dbReference type="EMBL" id="CAACVG010000442">
    <property type="protein sequence ID" value="VEN34095.1"/>
    <property type="molecule type" value="Genomic_DNA"/>
</dbReference>
<keyword evidence="3" id="KW-0496">Mitochondrion</keyword>
<evidence type="ECO:0000259" key="4">
    <source>
        <dbReference type="Pfam" id="PF10644"/>
    </source>
</evidence>
<accession>A0A653BGF4</accession>
<reference evidence="6 7" key="1">
    <citation type="submission" date="2019-01" db="EMBL/GenBank/DDBJ databases">
        <authorList>
            <person name="Sayadi A."/>
        </authorList>
    </citation>
    <scope>NUCLEOTIDE SEQUENCE [LARGE SCALE GENOMIC DNA]</scope>
</reference>
<dbReference type="AlphaFoldDB" id="A0A653BGF4"/>
<dbReference type="SUPFAM" id="SSF52490">
    <property type="entry name" value="Tubulin nucleotide-binding domain-like"/>
    <property type="match status" value="1"/>
</dbReference>
<evidence type="ECO:0000313" key="7">
    <source>
        <dbReference type="Proteomes" id="UP000410492"/>
    </source>
</evidence>
<feature type="domain" description="Misato Segment II tubulin-like" evidence="4">
    <location>
        <begin position="6"/>
        <end position="119"/>
    </location>
</feature>
<dbReference type="InterPro" id="IPR019605">
    <property type="entry name" value="Misato_II_tubulin-like"/>
</dbReference>
<dbReference type="CDD" id="cd06060">
    <property type="entry name" value="misato"/>
    <property type="match status" value="1"/>
</dbReference>
<evidence type="ECO:0000256" key="1">
    <source>
        <dbReference type="ARBA" id="ARBA00004173"/>
    </source>
</evidence>
<name>A0A653BGF4_CALMS</name>
<dbReference type="GO" id="GO:0005739">
    <property type="term" value="C:mitochondrion"/>
    <property type="evidence" value="ECO:0007669"/>
    <property type="project" value="UniProtKB-SubCell"/>
</dbReference>
<evidence type="ECO:0000313" key="6">
    <source>
        <dbReference type="EMBL" id="VEN34095.1"/>
    </source>
</evidence>
<sequence length="558" mass="63072">MDSKGILTLQFGHYSNFIGAHWWNIQEAGFEYNSSSPSEINHDVLYREGLTDKNQVTYTPRLLLVDLKGSLRTLSESGDLYEPPPDPDKEKTRVEWTPDHVDVQAASQCKKNQFQRDLEDPSEADKVAKKTYDFDKVVQVWSDYLYARFHPRTVNIVKEYEHCNENTPFDVYTLGTSLWKTPSFEDDFVDKIRNYVEECDHFQGFQLLADSFNGFGGLASGCIEHLRDEYDRKSILVFPVIPSHFPTSSDCTTTQAVTNDSVRTVNLALSVNQFASHSSLFVPLSTTTRSWRQAGSSRQFEYMNYDTTSPYNTSAILAVALETLTMKHRLRSSGNFDLSDLTADLTLHGRKAVAASLRLPFAMRSDECLLDNLDRLQGPLTVTLTPNCDVGNARMMQHVCIRGVPSTRLKKPLEKAGAQRDLPAYRCCTVEEMFQMYLSFSTDATASHVTTVNKPISVGAPFPRIFDPRLGINGDVLPEDRKRNDADAVEKIATVSGLHNCPEVGNMLESLHTETRRIGISRLHQFANEGGGIEKDEFEECLDNLFTLRENYEDNYVI</sequence>
<dbReference type="Gene3D" id="3.40.50.1440">
    <property type="entry name" value="Tubulin/FtsZ, GTPase domain"/>
    <property type="match status" value="1"/>
</dbReference>
<dbReference type="OrthoDB" id="271881at2759"/>